<dbReference type="OrthoDB" id="9070672at2"/>
<protein>
    <recommendedName>
        <fullName evidence="4">O-antigen ligase domain-containing protein</fullName>
    </recommendedName>
</protein>
<dbReference type="EMBL" id="RBZU01000001">
    <property type="protein sequence ID" value="RKP59127.1"/>
    <property type="molecule type" value="Genomic_DNA"/>
</dbReference>
<name>A0A494YGG7_9BURK</name>
<evidence type="ECO:0008006" key="4">
    <source>
        <dbReference type="Google" id="ProtNLM"/>
    </source>
</evidence>
<feature type="transmembrane region" description="Helical" evidence="1">
    <location>
        <begin position="338"/>
        <end position="362"/>
    </location>
</feature>
<organism evidence="2 3">
    <name type="scientific">Pararobbsia silviterrae</name>
    <dbReference type="NCBI Taxonomy" id="1792498"/>
    <lineage>
        <taxon>Bacteria</taxon>
        <taxon>Pseudomonadati</taxon>
        <taxon>Pseudomonadota</taxon>
        <taxon>Betaproteobacteria</taxon>
        <taxon>Burkholderiales</taxon>
        <taxon>Burkholderiaceae</taxon>
        <taxon>Pararobbsia</taxon>
    </lineage>
</organism>
<keyword evidence="1" id="KW-1133">Transmembrane helix</keyword>
<keyword evidence="1" id="KW-0812">Transmembrane</keyword>
<feature type="transmembrane region" description="Helical" evidence="1">
    <location>
        <begin position="88"/>
        <end position="107"/>
    </location>
</feature>
<feature type="transmembrane region" description="Helical" evidence="1">
    <location>
        <begin position="241"/>
        <end position="261"/>
    </location>
</feature>
<dbReference type="Proteomes" id="UP000270342">
    <property type="component" value="Unassembled WGS sequence"/>
</dbReference>
<keyword evidence="1" id="KW-0472">Membrane</keyword>
<dbReference type="RefSeq" id="WP_121083712.1">
    <property type="nucleotide sequence ID" value="NZ_RBZU01000001.1"/>
</dbReference>
<sequence length="413" mass="45490">MTLVRRALDDFRANPFAHGAILMLPLIQFGLNYFVSVEAVLCIAIIYFTRLKIQALPTAVTVIAVSLSLLWASVFLPDAPMLPRELRLGVDLMLLFWLIAGSARHDVTRFNGNWALIMLLGLALLTFAQAIGGHKGISLYMPKKLYVNQDDGMLADAWVKQARDHGYDFSIRPTGFYSEPSYLGGVSLLLNFICLHTLEGRRRMVASVVAIAICAAAQTFYGAIANVAIAAAYHHRRIDKMFVITVAILALSLLALPLFAAEPGRIEKILSGQDVSTGLRVTQPFELLGYVLAHEPFGIPQTIAKDYFEHRNLIVRFEDVPFHNGALNLIFSYGWPGFIVLFLLLLATGSPICALFMVLLMCQNGASLDFDKLFMLTFAVQIARGSKAAHLARQQLAGVMRHGARVRSPSLSA</sequence>
<accession>A0A494YGG7</accession>
<proteinExistence type="predicted"/>
<feature type="transmembrane region" description="Helical" evidence="1">
    <location>
        <begin position="55"/>
        <end position="76"/>
    </location>
</feature>
<dbReference type="AlphaFoldDB" id="A0A494YGG7"/>
<evidence type="ECO:0000256" key="1">
    <source>
        <dbReference type="SAM" id="Phobius"/>
    </source>
</evidence>
<keyword evidence="3" id="KW-1185">Reference proteome</keyword>
<evidence type="ECO:0000313" key="3">
    <source>
        <dbReference type="Proteomes" id="UP000270342"/>
    </source>
</evidence>
<gene>
    <name evidence="2" type="ORF">D7S86_04305</name>
</gene>
<comment type="caution">
    <text evidence="2">The sequence shown here is derived from an EMBL/GenBank/DDBJ whole genome shotgun (WGS) entry which is preliminary data.</text>
</comment>
<evidence type="ECO:0000313" key="2">
    <source>
        <dbReference type="EMBL" id="RKP59127.1"/>
    </source>
</evidence>
<feature type="transmembrane region" description="Helical" evidence="1">
    <location>
        <begin position="21"/>
        <end position="49"/>
    </location>
</feature>
<feature type="transmembrane region" description="Helical" evidence="1">
    <location>
        <begin position="113"/>
        <end position="133"/>
    </location>
</feature>
<feature type="transmembrane region" description="Helical" evidence="1">
    <location>
        <begin position="204"/>
        <end position="229"/>
    </location>
</feature>
<reference evidence="2 3" key="1">
    <citation type="submission" date="2018-10" db="EMBL/GenBank/DDBJ databases">
        <title>Robbsia sp. DHC34, isolated from soil.</title>
        <authorList>
            <person name="Gao Z.-H."/>
            <person name="Qiu L.-H."/>
        </authorList>
    </citation>
    <scope>NUCLEOTIDE SEQUENCE [LARGE SCALE GENOMIC DNA]</scope>
    <source>
        <strain evidence="2 3">DHC34</strain>
    </source>
</reference>